<evidence type="ECO:0000313" key="1">
    <source>
        <dbReference type="EMBL" id="MEC4175634.1"/>
    </source>
</evidence>
<dbReference type="EMBL" id="JAYMFF010000007">
    <property type="protein sequence ID" value="MEC4175634.1"/>
    <property type="molecule type" value="Genomic_DNA"/>
</dbReference>
<organism evidence="1 2">
    <name type="scientific">Adlercreutzia wanghongyangiae</name>
    <dbReference type="NCBI Taxonomy" id="3111451"/>
    <lineage>
        <taxon>Bacteria</taxon>
        <taxon>Bacillati</taxon>
        <taxon>Actinomycetota</taxon>
        <taxon>Coriobacteriia</taxon>
        <taxon>Eggerthellales</taxon>
        <taxon>Eggerthellaceae</taxon>
        <taxon>Adlercreutzia</taxon>
    </lineage>
</organism>
<evidence type="ECO:0008006" key="3">
    <source>
        <dbReference type="Google" id="ProtNLM"/>
    </source>
</evidence>
<sequence>MQSGYFPTVVQAVAGPDKTVYAYFSDGRITQLDMKESIAAGGVFERLADNSFFETALTVLNDTVAWDVSGHYDPATCIDIDPFVVYEAKRVSDPLEDAA</sequence>
<evidence type="ECO:0000313" key="2">
    <source>
        <dbReference type="Proteomes" id="UP001349994"/>
    </source>
</evidence>
<name>A0ABU6IGQ7_9ACTN</name>
<dbReference type="SUPFAM" id="SSF143880">
    <property type="entry name" value="NE0471 N-terminal domain-like"/>
    <property type="match status" value="1"/>
</dbReference>
<dbReference type="InterPro" id="IPR018841">
    <property type="entry name" value="DUF2442"/>
</dbReference>
<dbReference type="Proteomes" id="UP001349994">
    <property type="component" value="Unassembled WGS sequence"/>
</dbReference>
<gene>
    <name evidence="1" type="ORF">VIN30_04160</name>
</gene>
<accession>A0ABU6IGQ7</accession>
<dbReference type="RefSeq" id="WP_326426051.1">
    <property type="nucleotide sequence ID" value="NZ_JAYMFF010000007.1"/>
</dbReference>
<dbReference type="InterPro" id="IPR036782">
    <property type="entry name" value="NE0471-like_N"/>
</dbReference>
<comment type="caution">
    <text evidence="1">The sequence shown here is derived from an EMBL/GenBank/DDBJ whole genome shotgun (WGS) entry which is preliminary data.</text>
</comment>
<protein>
    <recommendedName>
        <fullName evidence="3">DUF2442 domain-containing protein</fullName>
    </recommendedName>
</protein>
<dbReference type="Pfam" id="PF10387">
    <property type="entry name" value="DUF2442"/>
    <property type="match status" value="1"/>
</dbReference>
<reference evidence="1 2" key="1">
    <citation type="submission" date="2024-01" db="EMBL/GenBank/DDBJ databases">
        <title>novel species in genus Adlercreutzia.</title>
        <authorList>
            <person name="Liu X."/>
        </authorList>
    </citation>
    <scope>NUCLEOTIDE SEQUENCE [LARGE SCALE GENOMIC DNA]</scope>
    <source>
        <strain evidence="1 2">R7</strain>
    </source>
</reference>
<dbReference type="Gene3D" id="3.30.2020.10">
    <property type="entry name" value="NE0471-like N-terminal domain"/>
    <property type="match status" value="1"/>
</dbReference>
<keyword evidence="2" id="KW-1185">Reference proteome</keyword>
<proteinExistence type="predicted"/>